<protein>
    <submittedName>
        <fullName evidence="3">(pine wood nematode) hypothetical protein</fullName>
    </submittedName>
</protein>
<dbReference type="EMBL" id="CAJFCV020000002">
    <property type="protein sequence ID" value="CAG9092558.1"/>
    <property type="molecule type" value="Genomic_DNA"/>
</dbReference>
<evidence type="ECO:0000313" key="4">
    <source>
        <dbReference type="EMBL" id="CAG9092558.1"/>
    </source>
</evidence>
<evidence type="ECO:0000256" key="2">
    <source>
        <dbReference type="SAM" id="Phobius"/>
    </source>
</evidence>
<keyword evidence="2" id="KW-0472">Membrane</keyword>
<feature type="transmembrane region" description="Helical" evidence="2">
    <location>
        <begin position="40"/>
        <end position="60"/>
    </location>
</feature>
<keyword evidence="6" id="KW-1185">Reference proteome</keyword>
<reference evidence="7" key="1">
    <citation type="submission" date="2016-11" db="UniProtKB">
        <authorList>
            <consortium name="WormBaseParasite"/>
        </authorList>
    </citation>
    <scope>IDENTIFICATION</scope>
</reference>
<keyword evidence="2" id="KW-1133">Transmembrane helix</keyword>
<feature type="transmembrane region" description="Helical" evidence="2">
    <location>
        <begin position="97"/>
        <end position="124"/>
    </location>
</feature>
<organism evidence="5 7">
    <name type="scientific">Bursaphelenchus xylophilus</name>
    <name type="common">Pinewood nematode worm</name>
    <name type="synonym">Aphelenchoides xylophilus</name>
    <dbReference type="NCBI Taxonomy" id="6326"/>
    <lineage>
        <taxon>Eukaryota</taxon>
        <taxon>Metazoa</taxon>
        <taxon>Ecdysozoa</taxon>
        <taxon>Nematoda</taxon>
        <taxon>Chromadorea</taxon>
        <taxon>Rhabditida</taxon>
        <taxon>Tylenchina</taxon>
        <taxon>Tylenchomorpha</taxon>
        <taxon>Aphelenchoidea</taxon>
        <taxon>Aphelenchoididae</taxon>
        <taxon>Bursaphelenchus</taxon>
    </lineage>
</organism>
<gene>
    <name evidence="3" type="ORF">BXYJ_LOCUS3024</name>
</gene>
<dbReference type="Proteomes" id="UP000095284">
    <property type="component" value="Unplaced"/>
</dbReference>
<feature type="transmembrane region" description="Helical" evidence="2">
    <location>
        <begin position="136"/>
        <end position="157"/>
    </location>
</feature>
<feature type="region of interest" description="Disordered" evidence="1">
    <location>
        <begin position="1"/>
        <end position="21"/>
    </location>
</feature>
<evidence type="ECO:0000313" key="3">
    <source>
        <dbReference type="EMBL" id="CAD5213426.1"/>
    </source>
</evidence>
<evidence type="ECO:0000313" key="6">
    <source>
        <dbReference type="Proteomes" id="UP000659654"/>
    </source>
</evidence>
<name>A0A1I7RYL4_BURXY</name>
<dbReference type="WBParaSite" id="BXY_0583100.1">
    <property type="protein sequence ID" value="BXY_0583100.1"/>
    <property type="gene ID" value="BXY_0583100"/>
</dbReference>
<proteinExistence type="predicted"/>
<reference evidence="4" key="2">
    <citation type="submission" date="2020-08" db="EMBL/GenBank/DDBJ databases">
        <authorList>
            <person name="Kikuchi T."/>
        </authorList>
    </citation>
    <scope>NUCLEOTIDE SEQUENCE</scope>
    <source>
        <strain evidence="3">Ka4C1</strain>
    </source>
</reference>
<evidence type="ECO:0000313" key="5">
    <source>
        <dbReference type="Proteomes" id="UP000095284"/>
    </source>
</evidence>
<keyword evidence="2" id="KW-0812">Transmembrane</keyword>
<feature type="compositionally biased region" description="Low complexity" evidence="1">
    <location>
        <begin position="7"/>
        <end position="21"/>
    </location>
</feature>
<evidence type="ECO:0000313" key="7">
    <source>
        <dbReference type="WBParaSite" id="BXY_0583100.1"/>
    </source>
</evidence>
<feature type="transmembrane region" description="Helical" evidence="2">
    <location>
        <begin position="72"/>
        <end position="90"/>
    </location>
</feature>
<evidence type="ECO:0000256" key="1">
    <source>
        <dbReference type="SAM" id="MobiDB-lite"/>
    </source>
</evidence>
<dbReference type="EMBL" id="CAJFDI010000002">
    <property type="protein sequence ID" value="CAD5213426.1"/>
    <property type="molecule type" value="Genomic_DNA"/>
</dbReference>
<dbReference type="Proteomes" id="UP000582659">
    <property type="component" value="Unassembled WGS sequence"/>
</dbReference>
<dbReference type="Proteomes" id="UP000659654">
    <property type="component" value="Unassembled WGS sequence"/>
</dbReference>
<dbReference type="OrthoDB" id="10484812at2759"/>
<dbReference type="AlphaFoldDB" id="A0A1I7RYL4"/>
<sequence length="195" mass="21766">MARITQETPSNSPSTEKPSSSSVCRRCSSWNFQFLAKCPYGILNLLLLIVYSAGTFVYILHPPFFGEFLVSAHILVSFLVRVLLVLCYLTNTQSMGIGYFTVITEFVTGYFSLITGIVSVPFMAKEIILNREENQIFSILVTVAIVLGIFGALYHICAIKKASQSRSKVFLFNTGTCFITKKEYKASRQPKVTSL</sequence>
<accession>A0A1I7RYL4</accession>